<feature type="domain" description="Integrase core" evidence="2">
    <location>
        <begin position="177"/>
        <end position="339"/>
    </location>
</feature>
<gene>
    <name evidence="3" type="ORF">M407DRAFT_33152</name>
</gene>
<reference evidence="4" key="2">
    <citation type="submission" date="2015-01" db="EMBL/GenBank/DDBJ databases">
        <title>Evolutionary Origins and Diversification of the Mycorrhizal Mutualists.</title>
        <authorList>
            <consortium name="DOE Joint Genome Institute"/>
            <consortium name="Mycorrhizal Genomics Consortium"/>
            <person name="Kohler A."/>
            <person name="Kuo A."/>
            <person name="Nagy L.G."/>
            <person name="Floudas D."/>
            <person name="Copeland A."/>
            <person name="Barry K.W."/>
            <person name="Cichocki N."/>
            <person name="Veneault-Fourrey C."/>
            <person name="LaButti K."/>
            <person name="Lindquist E.A."/>
            <person name="Lipzen A."/>
            <person name="Lundell T."/>
            <person name="Morin E."/>
            <person name="Murat C."/>
            <person name="Riley R."/>
            <person name="Ohm R."/>
            <person name="Sun H."/>
            <person name="Tunlid A."/>
            <person name="Henrissat B."/>
            <person name="Grigoriev I.V."/>
            <person name="Hibbett D.S."/>
            <person name="Martin F."/>
        </authorList>
    </citation>
    <scope>NUCLEOTIDE SEQUENCE [LARGE SCALE GENOMIC DNA]</scope>
    <source>
        <strain evidence="4">MUT 4182</strain>
    </source>
</reference>
<feature type="region of interest" description="Disordered" evidence="1">
    <location>
        <begin position="1"/>
        <end position="20"/>
    </location>
</feature>
<dbReference type="PANTHER" id="PTHR46791:SF5">
    <property type="entry name" value="CLR5 DOMAIN-CONTAINING PROTEIN-RELATED"/>
    <property type="match status" value="1"/>
</dbReference>
<proteinExistence type="predicted"/>
<dbReference type="Pfam" id="PF24764">
    <property type="entry name" value="rva_4"/>
    <property type="match status" value="1"/>
</dbReference>
<dbReference type="PANTHER" id="PTHR46791">
    <property type="entry name" value="EXPRESSED PROTEIN"/>
    <property type="match status" value="1"/>
</dbReference>
<sequence length="438" mass="49557">MSGNNPEGHNGRPKPNYPADDVFREALQGYAKENGGSGLSTDDQILRLQKQFGLSIKKTALFKQKKRLGIITTRKSGLNPEDEAQMLITMKEDDRAGLWGVAAVKQRLAMQGVMVPRDRVRELLHDHFDDEFATRFIGFAKNGIVRIPLDALGPFYKCCTDGHEKLNEQALEMGELNFGIYGAKDGYSSLCMAIVVMPNVRSEQAIAHFFLDMTEAYDYRIPLQLMTDKGSEVGEMIRMHRVLRLEAAPEYDLTRWPASVQVSSVRNTPIEGFWRWKRQGEGHSIKDSLLVGKTVGVYNPSDPLHVKVARWLWQPLVQERLDIFQEYWNTHKISPQAKKKLPSGKNPRQLFIAPESGRPDAKDCSIRVNPETVRRLRDGIGGEEGRKKAYEFVDDEFRALADGTYVALDLPAVTLSNVWEIFVLVVSDLRPLSADYFS</sequence>
<evidence type="ECO:0000259" key="2">
    <source>
        <dbReference type="Pfam" id="PF24764"/>
    </source>
</evidence>
<evidence type="ECO:0000313" key="4">
    <source>
        <dbReference type="Proteomes" id="UP000054248"/>
    </source>
</evidence>
<name>A0A0C3K712_9AGAM</name>
<organism evidence="3 4">
    <name type="scientific">Tulasnella calospora MUT 4182</name>
    <dbReference type="NCBI Taxonomy" id="1051891"/>
    <lineage>
        <taxon>Eukaryota</taxon>
        <taxon>Fungi</taxon>
        <taxon>Dikarya</taxon>
        <taxon>Basidiomycota</taxon>
        <taxon>Agaricomycotina</taxon>
        <taxon>Agaricomycetes</taxon>
        <taxon>Cantharellales</taxon>
        <taxon>Tulasnellaceae</taxon>
        <taxon>Tulasnella</taxon>
    </lineage>
</organism>
<evidence type="ECO:0000313" key="3">
    <source>
        <dbReference type="EMBL" id="KIO17193.1"/>
    </source>
</evidence>
<dbReference type="InterPro" id="IPR058913">
    <property type="entry name" value="Integrase_dom_put"/>
</dbReference>
<dbReference type="Proteomes" id="UP000054248">
    <property type="component" value="Unassembled WGS sequence"/>
</dbReference>
<evidence type="ECO:0000256" key="1">
    <source>
        <dbReference type="SAM" id="MobiDB-lite"/>
    </source>
</evidence>
<reference evidence="3 4" key="1">
    <citation type="submission" date="2014-04" db="EMBL/GenBank/DDBJ databases">
        <authorList>
            <consortium name="DOE Joint Genome Institute"/>
            <person name="Kuo A."/>
            <person name="Girlanda M."/>
            <person name="Perotto S."/>
            <person name="Kohler A."/>
            <person name="Nagy L.G."/>
            <person name="Floudas D."/>
            <person name="Copeland A."/>
            <person name="Barry K.W."/>
            <person name="Cichocki N."/>
            <person name="Veneault-Fourrey C."/>
            <person name="LaButti K."/>
            <person name="Lindquist E.A."/>
            <person name="Lipzen A."/>
            <person name="Lundell T."/>
            <person name="Morin E."/>
            <person name="Murat C."/>
            <person name="Sun H."/>
            <person name="Tunlid A."/>
            <person name="Henrissat B."/>
            <person name="Grigoriev I.V."/>
            <person name="Hibbett D.S."/>
            <person name="Martin F."/>
            <person name="Nordberg H.P."/>
            <person name="Cantor M.N."/>
            <person name="Hua S.X."/>
        </authorList>
    </citation>
    <scope>NUCLEOTIDE SEQUENCE [LARGE SCALE GENOMIC DNA]</scope>
    <source>
        <strain evidence="3 4">MUT 4182</strain>
    </source>
</reference>
<dbReference type="EMBL" id="KN823417">
    <property type="protein sequence ID" value="KIO17193.1"/>
    <property type="molecule type" value="Genomic_DNA"/>
</dbReference>
<dbReference type="STRING" id="1051891.A0A0C3K712"/>
<dbReference type="AlphaFoldDB" id="A0A0C3K712"/>
<accession>A0A0C3K712</accession>
<protein>
    <recommendedName>
        <fullName evidence="2">Integrase core domain-containing protein</fullName>
    </recommendedName>
</protein>
<keyword evidence="4" id="KW-1185">Reference proteome</keyword>
<dbReference type="HOGENOM" id="CLU_039761_0_0_1"/>
<dbReference type="OrthoDB" id="6017046at2759"/>